<dbReference type="AlphaFoldDB" id="A0AA37JEY3"/>
<evidence type="ECO:0000313" key="2">
    <source>
        <dbReference type="EMBL" id="GKG99823.1"/>
    </source>
</evidence>
<name>A0AA37JEY3_9FIRM</name>
<evidence type="ECO:0000313" key="3">
    <source>
        <dbReference type="Proteomes" id="UP001055091"/>
    </source>
</evidence>
<evidence type="ECO:0000256" key="1">
    <source>
        <dbReference type="SAM" id="MobiDB-lite"/>
    </source>
</evidence>
<protein>
    <recommendedName>
        <fullName evidence="4">NlpC/P60 family protein</fullName>
    </recommendedName>
</protein>
<feature type="region of interest" description="Disordered" evidence="1">
    <location>
        <begin position="1"/>
        <end position="82"/>
    </location>
</feature>
<evidence type="ECO:0008006" key="4">
    <source>
        <dbReference type="Google" id="ProtNLM"/>
    </source>
</evidence>
<sequence>MKRKPNSDASASPGGGSSGTAGSTSGQSVQKSKFRQKSNQEKTAASKLRMEKRGKKLEQAKEKLSKQKPPKKPGPIRQVGRAAGGTVHGFVHGKIFEVEQENVGTEGAHRSELVGETALRRGSRFIKKKVREHPAKAVQRAESKYIKATADYHFKMAAQEYPEMTRNPVSRMWRRHRMRKQYQKQAKRAGKYGAGAAKKTAAATEKAGAQAVGFIKRHPVGVLLALVCVLLLFMMQSCSSSLVMLGNSGAGAVGATTYPSKDEDILGAEAAYAGMEAELQSYLDTYESTHDYDEYHFDLDGIEHDPYVLISILSVLHEGEWTLSQVESTLEMLFDRQYILTERMVRETRHDSDGDPYSWYICYVTLENRNLSHLPLELMGEEEMARYSLYMSTLGNRPDLFPESEYVDKYTKPPVDYEVPGEYLDDETFAAILTEAEKYLGYPYGATCSQLKRLGTCPMIGGEKKDR</sequence>
<dbReference type="NCBIfam" id="NF045974">
    <property type="entry name" value="conju_CD1108"/>
    <property type="match status" value="1"/>
</dbReference>
<accession>A0AA37JEY3</accession>
<gene>
    <name evidence="2" type="ORF">CE91St55_18050</name>
</gene>
<dbReference type="EMBL" id="BQNJ01000001">
    <property type="protein sequence ID" value="GKG99823.1"/>
    <property type="molecule type" value="Genomic_DNA"/>
</dbReference>
<feature type="compositionally biased region" description="Basic and acidic residues" evidence="1">
    <location>
        <begin position="48"/>
        <end position="65"/>
    </location>
</feature>
<proteinExistence type="predicted"/>
<comment type="caution">
    <text evidence="2">The sequence shown here is derived from an EMBL/GenBank/DDBJ whole genome shotgun (WGS) entry which is preliminary data.</text>
</comment>
<dbReference type="Proteomes" id="UP001055091">
    <property type="component" value="Unassembled WGS sequence"/>
</dbReference>
<dbReference type="RefSeq" id="WP_244052516.1">
    <property type="nucleotide sequence ID" value="NZ_BQNJ01000001.1"/>
</dbReference>
<reference evidence="2" key="1">
    <citation type="submission" date="2022-01" db="EMBL/GenBank/DDBJ databases">
        <title>Novel bile acid biosynthetic pathways are enriched in the microbiome of centenarians.</title>
        <authorList>
            <person name="Sato Y."/>
            <person name="Atarashi K."/>
            <person name="Plichta R.D."/>
            <person name="Arai Y."/>
            <person name="Sasajima S."/>
            <person name="Kearney M.S."/>
            <person name="Suda W."/>
            <person name="Takeshita K."/>
            <person name="Sasaki T."/>
            <person name="Okamoto S."/>
            <person name="Skelly N.A."/>
            <person name="Okamura Y."/>
            <person name="Vlamakis H."/>
            <person name="Li Y."/>
            <person name="Tanoue T."/>
            <person name="Takei H."/>
            <person name="Nittono H."/>
            <person name="Narushima S."/>
            <person name="Irie J."/>
            <person name="Itoh H."/>
            <person name="Moriya K."/>
            <person name="Sugiura Y."/>
            <person name="Suematsu M."/>
            <person name="Moritoki N."/>
            <person name="Shibata S."/>
            <person name="Littman R.D."/>
            <person name="Fischbach A.M."/>
            <person name="Uwamino Y."/>
            <person name="Inoue T."/>
            <person name="Honda A."/>
            <person name="Hattori M."/>
            <person name="Murai T."/>
            <person name="Xavier J.R."/>
            <person name="Hirose N."/>
            <person name="Honda K."/>
        </authorList>
    </citation>
    <scope>NUCLEOTIDE SEQUENCE</scope>
    <source>
        <strain evidence="2">CE91-St55</strain>
    </source>
</reference>
<organism evidence="2 3">
    <name type="scientific">Hungatella hathewayi</name>
    <dbReference type="NCBI Taxonomy" id="154046"/>
    <lineage>
        <taxon>Bacteria</taxon>
        <taxon>Bacillati</taxon>
        <taxon>Bacillota</taxon>
        <taxon>Clostridia</taxon>
        <taxon>Lachnospirales</taxon>
        <taxon>Lachnospiraceae</taxon>
        <taxon>Hungatella</taxon>
    </lineage>
</organism>